<evidence type="ECO:0000313" key="2">
    <source>
        <dbReference type="EMBL" id="ETF08348.1"/>
    </source>
</evidence>
<sequence length="159" mass="17024">MPGVKGRSGRRPKPTATKELAGNPGKRKLNKDEPSFELVTNIDPPEWLCPNSQEMWARVVPALLAEKVLCVTDLHNVEAFCTAYANWRASQASVVEFGIVVQSAMGSPIKNPALTAAKEAMAQMVTFGSLLGLDPSSRTRLVGAKKTGETNAFSALLNG</sequence>
<dbReference type="NCBIfam" id="TIGR01558">
    <property type="entry name" value="sm_term_P27"/>
    <property type="match status" value="1"/>
</dbReference>
<dbReference type="InterPro" id="IPR006448">
    <property type="entry name" value="Phage_term_ssu_P27"/>
</dbReference>
<protein>
    <submittedName>
        <fullName evidence="2">Terminase</fullName>
    </submittedName>
</protein>
<accession>V8R9K2</accession>
<dbReference type="AlphaFoldDB" id="V8R9K2"/>
<dbReference type="EMBL" id="AYMZ01000003">
    <property type="protein sequence ID" value="ETF08348.1"/>
    <property type="molecule type" value="Genomic_DNA"/>
</dbReference>
<evidence type="ECO:0000256" key="1">
    <source>
        <dbReference type="SAM" id="MobiDB-lite"/>
    </source>
</evidence>
<dbReference type="RefSeq" id="WP_024011785.1">
    <property type="nucleotide sequence ID" value="NZ_CM002330.1"/>
</dbReference>
<name>V8R9K2_9PSED</name>
<dbReference type="HOGENOM" id="CLU_107958_2_1_6"/>
<organism evidence="2 3">
    <name type="scientific">Pseudomonas moraviensis R28-S</name>
    <dbReference type="NCBI Taxonomy" id="1395516"/>
    <lineage>
        <taxon>Bacteria</taxon>
        <taxon>Pseudomonadati</taxon>
        <taxon>Pseudomonadota</taxon>
        <taxon>Gammaproteobacteria</taxon>
        <taxon>Pseudomonadales</taxon>
        <taxon>Pseudomonadaceae</taxon>
        <taxon>Pseudomonas</taxon>
    </lineage>
</organism>
<dbReference type="eggNOG" id="COG3747">
    <property type="taxonomic scope" value="Bacteria"/>
</dbReference>
<proteinExistence type="predicted"/>
<gene>
    <name evidence="2" type="ORF">PMO01_04995</name>
</gene>
<dbReference type="PATRIC" id="fig|1395516.4.peg.1020"/>
<dbReference type="Pfam" id="PF05119">
    <property type="entry name" value="Terminase_4"/>
    <property type="match status" value="1"/>
</dbReference>
<comment type="caution">
    <text evidence="2">The sequence shown here is derived from an EMBL/GenBank/DDBJ whole genome shotgun (WGS) entry which is preliminary data.</text>
</comment>
<dbReference type="Proteomes" id="UP000024771">
    <property type="component" value="Chromosome"/>
</dbReference>
<feature type="region of interest" description="Disordered" evidence="1">
    <location>
        <begin position="1"/>
        <end position="36"/>
    </location>
</feature>
<evidence type="ECO:0000313" key="3">
    <source>
        <dbReference type="Proteomes" id="UP000024771"/>
    </source>
</evidence>
<reference evidence="2 3" key="1">
    <citation type="journal article" date="2014" name="Genome Announc.">
        <title>Draft Genome Sequence of Pseudomonas moraviensis R28-S.</title>
        <authorList>
            <person name="Hunter S.S."/>
            <person name="Yano H."/>
            <person name="Loftie-Eaton W."/>
            <person name="Hughes J."/>
            <person name="De Gelder L."/>
            <person name="Stragier P."/>
            <person name="De Vos P."/>
            <person name="Settles M.L."/>
            <person name="Top E.M."/>
        </authorList>
    </citation>
    <scope>NUCLEOTIDE SEQUENCE [LARGE SCALE GENOMIC DNA]</scope>
    <source>
        <strain evidence="3">R28</strain>
    </source>
</reference>